<sequence length="118" mass="13076">MGSGGLGVHSDQDVSMHSADEDDEEDVEKEDDRGLPTKPELPPPEAGTTLFIRNVPWEATEEELRQALRGFGPLRYLRIVMDHEVGRSKGTAFACYWKKEDADKVIANSEALSKETSS</sequence>
<comment type="caution">
    <text evidence="1">The sequence shown here is derived from an EMBL/GenBank/DDBJ whole genome shotgun (WGS) entry which is preliminary data.</text>
</comment>
<accession>A0ACA9RBC1</accession>
<gene>
    <name evidence="1" type="ORF">ACOLOM_LOCUS14492</name>
</gene>
<proteinExistence type="predicted"/>
<name>A0ACA9RBC1_9GLOM</name>
<evidence type="ECO:0000313" key="2">
    <source>
        <dbReference type="Proteomes" id="UP000789525"/>
    </source>
</evidence>
<reference evidence="1" key="1">
    <citation type="submission" date="2021-06" db="EMBL/GenBank/DDBJ databases">
        <authorList>
            <person name="Kallberg Y."/>
            <person name="Tangrot J."/>
            <person name="Rosling A."/>
        </authorList>
    </citation>
    <scope>NUCLEOTIDE SEQUENCE</scope>
    <source>
        <strain evidence="1">CL356</strain>
    </source>
</reference>
<dbReference type="EMBL" id="CAJVPT010074889">
    <property type="protein sequence ID" value="CAG8784737.1"/>
    <property type="molecule type" value="Genomic_DNA"/>
</dbReference>
<evidence type="ECO:0000313" key="1">
    <source>
        <dbReference type="EMBL" id="CAG8784737.1"/>
    </source>
</evidence>
<dbReference type="Proteomes" id="UP000789525">
    <property type="component" value="Unassembled WGS sequence"/>
</dbReference>
<protein>
    <submittedName>
        <fullName evidence="1">15785_t:CDS:1</fullName>
    </submittedName>
</protein>
<feature type="non-terminal residue" evidence="1">
    <location>
        <position position="118"/>
    </location>
</feature>
<organism evidence="1 2">
    <name type="scientific">Acaulospora colombiana</name>
    <dbReference type="NCBI Taxonomy" id="27376"/>
    <lineage>
        <taxon>Eukaryota</taxon>
        <taxon>Fungi</taxon>
        <taxon>Fungi incertae sedis</taxon>
        <taxon>Mucoromycota</taxon>
        <taxon>Glomeromycotina</taxon>
        <taxon>Glomeromycetes</taxon>
        <taxon>Diversisporales</taxon>
        <taxon>Acaulosporaceae</taxon>
        <taxon>Acaulospora</taxon>
    </lineage>
</organism>
<keyword evidence="2" id="KW-1185">Reference proteome</keyword>